<keyword evidence="7" id="KW-1185">Reference proteome</keyword>
<protein>
    <submittedName>
        <fullName evidence="6">Transcriptional regulator, LysR family</fullName>
    </submittedName>
</protein>
<comment type="caution">
    <text evidence="6">The sequence shown here is derived from an EMBL/GenBank/DDBJ whole genome shotgun (WGS) entry which is preliminary data.</text>
</comment>
<evidence type="ECO:0000259" key="5">
    <source>
        <dbReference type="PROSITE" id="PS50931"/>
    </source>
</evidence>
<dbReference type="Gene3D" id="1.10.10.10">
    <property type="entry name" value="Winged helix-like DNA-binding domain superfamily/Winged helix DNA-binding domain"/>
    <property type="match status" value="1"/>
</dbReference>
<dbReference type="InterPro" id="IPR000847">
    <property type="entry name" value="LysR_HTH_N"/>
</dbReference>
<dbReference type="InterPro" id="IPR036390">
    <property type="entry name" value="WH_DNA-bd_sf"/>
</dbReference>
<accession>D5RI03</accession>
<dbReference type="PANTHER" id="PTHR30118">
    <property type="entry name" value="HTH-TYPE TRANSCRIPTIONAL REGULATOR LEUO-RELATED"/>
    <property type="match status" value="1"/>
</dbReference>
<comment type="similarity">
    <text evidence="1">Belongs to the LysR transcriptional regulatory family.</text>
</comment>
<dbReference type="GO" id="GO:0003700">
    <property type="term" value="F:DNA-binding transcription factor activity"/>
    <property type="evidence" value="ECO:0007669"/>
    <property type="project" value="InterPro"/>
</dbReference>
<dbReference type="PROSITE" id="PS50931">
    <property type="entry name" value="HTH_LYSR"/>
    <property type="match status" value="1"/>
</dbReference>
<keyword evidence="4" id="KW-0804">Transcription</keyword>
<dbReference type="HOGENOM" id="CLU_039613_39_0_5"/>
<gene>
    <name evidence="6" type="ORF">HMPREF0731_0713</name>
</gene>
<feature type="domain" description="HTH lysR-type" evidence="5">
    <location>
        <begin position="9"/>
        <end position="66"/>
    </location>
</feature>
<proteinExistence type="inferred from homology"/>
<evidence type="ECO:0000256" key="2">
    <source>
        <dbReference type="ARBA" id="ARBA00023015"/>
    </source>
</evidence>
<dbReference type="Proteomes" id="UP000005324">
    <property type="component" value="Unassembled WGS sequence"/>
</dbReference>
<dbReference type="InterPro" id="IPR050389">
    <property type="entry name" value="LysR-type_TF"/>
</dbReference>
<dbReference type="InterPro" id="IPR036388">
    <property type="entry name" value="WH-like_DNA-bd_sf"/>
</dbReference>
<dbReference type="SUPFAM" id="SSF46785">
    <property type="entry name" value="Winged helix' DNA-binding domain"/>
    <property type="match status" value="1"/>
</dbReference>
<dbReference type="InterPro" id="IPR037402">
    <property type="entry name" value="YidZ_PBP2"/>
</dbReference>
<name>D5RI03_9PROT</name>
<dbReference type="SUPFAM" id="SSF53850">
    <property type="entry name" value="Periplasmic binding protein-like II"/>
    <property type="match status" value="1"/>
</dbReference>
<dbReference type="EMBL" id="ADVL01000123">
    <property type="protein sequence ID" value="EFH13064.1"/>
    <property type="molecule type" value="Genomic_DNA"/>
</dbReference>
<dbReference type="InterPro" id="IPR005119">
    <property type="entry name" value="LysR_subst-bd"/>
</dbReference>
<reference evidence="6 7" key="1">
    <citation type="submission" date="2010-04" db="EMBL/GenBank/DDBJ databases">
        <authorList>
            <person name="Qin X."/>
            <person name="Bachman B."/>
            <person name="Battles P."/>
            <person name="Bell A."/>
            <person name="Bess C."/>
            <person name="Bickham C."/>
            <person name="Chaboub L."/>
            <person name="Chen D."/>
            <person name="Coyle M."/>
            <person name="Deiros D.R."/>
            <person name="Dinh H."/>
            <person name="Forbes L."/>
            <person name="Fowler G."/>
            <person name="Francisco L."/>
            <person name="Fu Q."/>
            <person name="Gubbala S."/>
            <person name="Hale W."/>
            <person name="Han Y."/>
            <person name="Hemphill L."/>
            <person name="Highlander S.K."/>
            <person name="Hirani K."/>
            <person name="Hogues M."/>
            <person name="Jackson L."/>
            <person name="Jakkamsetti A."/>
            <person name="Javaid M."/>
            <person name="Jiang H."/>
            <person name="Korchina V."/>
            <person name="Kovar C."/>
            <person name="Lara F."/>
            <person name="Lee S."/>
            <person name="Mata R."/>
            <person name="Mathew T."/>
            <person name="Moen C."/>
            <person name="Morales K."/>
            <person name="Munidasa M."/>
            <person name="Nazareth L."/>
            <person name="Ngo R."/>
            <person name="Nguyen L."/>
            <person name="Okwuonu G."/>
            <person name="Ongeri F."/>
            <person name="Patil S."/>
            <person name="Petrosino J."/>
            <person name="Pham C."/>
            <person name="Pham P."/>
            <person name="Pu L.-L."/>
            <person name="Puazo M."/>
            <person name="Raj R."/>
            <person name="Reid J."/>
            <person name="Rouhana J."/>
            <person name="Saada N."/>
            <person name="Shang Y."/>
            <person name="Simmons D."/>
            <person name="Thornton R."/>
            <person name="Warren J."/>
            <person name="Weissenberger G."/>
            <person name="Zhang J."/>
            <person name="Zhang L."/>
            <person name="Zhou C."/>
            <person name="Zhu D."/>
            <person name="Muzny D."/>
            <person name="Worley K."/>
            <person name="Gibbs R."/>
        </authorList>
    </citation>
    <scope>NUCLEOTIDE SEQUENCE [LARGE SCALE GENOMIC DNA]</scope>
    <source>
        <strain evidence="6 7">ATCC 49957</strain>
    </source>
</reference>
<evidence type="ECO:0000256" key="1">
    <source>
        <dbReference type="ARBA" id="ARBA00009437"/>
    </source>
</evidence>
<keyword evidence="3" id="KW-0238">DNA-binding</keyword>
<evidence type="ECO:0000256" key="3">
    <source>
        <dbReference type="ARBA" id="ARBA00023125"/>
    </source>
</evidence>
<organism evidence="6 7">
    <name type="scientific">Pseudoroseomonas cervicalis ATCC 49957</name>
    <dbReference type="NCBI Taxonomy" id="525371"/>
    <lineage>
        <taxon>Bacteria</taxon>
        <taxon>Pseudomonadati</taxon>
        <taxon>Pseudomonadota</taxon>
        <taxon>Alphaproteobacteria</taxon>
        <taxon>Acetobacterales</taxon>
        <taxon>Roseomonadaceae</taxon>
        <taxon>Roseomonas</taxon>
    </lineage>
</organism>
<evidence type="ECO:0000256" key="4">
    <source>
        <dbReference type="ARBA" id="ARBA00023163"/>
    </source>
</evidence>
<evidence type="ECO:0000313" key="7">
    <source>
        <dbReference type="Proteomes" id="UP000005324"/>
    </source>
</evidence>
<dbReference type="Gene3D" id="3.40.190.10">
    <property type="entry name" value="Periplasmic binding protein-like II"/>
    <property type="match status" value="2"/>
</dbReference>
<dbReference type="Pfam" id="PF03466">
    <property type="entry name" value="LysR_substrate"/>
    <property type="match status" value="1"/>
</dbReference>
<evidence type="ECO:0000313" key="6">
    <source>
        <dbReference type="EMBL" id="EFH13064.1"/>
    </source>
</evidence>
<dbReference type="PANTHER" id="PTHR30118:SF6">
    <property type="entry name" value="HTH-TYPE TRANSCRIPTIONAL REGULATOR LEUO"/>
    <property type="match status" value="1"/>
</dbReference>
<keyword evidence="2" id="KW-0805">Transcription regulation</keyword>
<dbReference type="RefSeq" id="WP_007003772.1">
    <property type="nucleotide sequence ID" value="NZ_GG770778.1"/>
</dbReference>
<dbReference type="Pfam" id="PF00126">
    <property type="entry name" value="HTH_1"/>
    <property type="match status" value="1"/>
</dbReference>
<sequence length="307" mass="32814">MNGIDALALDGHALRLFLAVLEEGSVTAAAHRLGLSQSAASHGLIRLRALLGDPLFVKSGRGIVATPRARALAGPAQALLDGLQALARPQSFAPATARLALTIAANDFQRDLLLPRFHARVAAQVAQLSLKVVPSGAPGAALLRERGCDLVITPIPPSGTDILRRRLLSDRFACFYDPACRAAPRNAEDYLAARHITVVHPEGEALEFDKRLEAEGIHRDIALRLPDFTGIAAFLRGSAMLATLPGLLRHAALSGFACVPVPLADGRLDALPLHMAWHRRDQQDARHAWLRAQLLQVAAETPRGSPA</sequence>
<dbReference type="CDD" id="cd08417">
    <property type="entry name" value="PBP2_Nitroaromatics_like"/>
    <property type="match status" value="1"/>
</dbReference>
<dbReference type="AlphaFoldDB" id="D5RI03"/>
<dbReference type="GO" id="GO:0003677">
    <property type="term" value="F:DNA binding"/>
    <property type="evidence" value="ECO:0007669"/>
    <property type="project" value="UniProtKB-KW"/>
</dbReference>